<keyword evidence="2" id="KW-1185">Reference proteome</keyword>
<evidence type="ECO:0000313" key="1">
    <source>
        <dbReference type="EMBL" id="MEX4008290.1"/>
    </source>
</evidence>
<gene>
    <name evidence="1" type="ORF">V1479_13330</name>
</gene>
<dbReference type="EMBL" id="JAZHFV010000004">
    <property type="protein sequence ID" value="MEX4008290.1"/>
    <property type="molecule type" value="Genomic_DNA"/>
</dbReference>
<comment type="caution">
    <text evidence="1">The sequence shown here is derived from an EMBL/GenBank/DDBJ whole genome shotgun (WGS) entry which is preliminary data.</text>
</comment>
<proteinExistence type="predicted"/>
<dbReference type="RefSeq" id="WP_368803327.1">
    <property type="nucleotide sequence ID" value="NZ_JAZHFV010000004.1"/>
</dbReference>
<protein>
    <submittedName>
        <fullName evidence="1">Uncharacterized protein</fullName>
    </submittedName>
</protein>
<evidence type="ECO:0000313" key="2">
    <source>
        <dbReference type="Proteomes" id="UP001559025"/>
    </source>
</evidence>
<sequence>MNHAQREDAAETAELVADVLARIQFELEDIARRIDRNQAAIARSTWDVGAADAAYVQAMQDADLSAQRIAGVADFLRAIGDAAHPQWRIDTSAATGALKLTELARSIGQTGSSVQAKDEAAAGEVDLF</sequence>
<name>A0ABV3WUD7_9HYPH</name>
<organism evidence="1 2">
    <name type="scientific">Neoaquamicrobium sediminum</name>
    <dbReference type="NCBI Taxonomy" id="1849104"/>
    <lineage>
        <taxon>Bacteria</taxon>
        <taxon>Pseudomonadati</taxon>
        <taxon>Pseudomonadota</taxon>
        <taxon>Alphaproteobacteria</taxon>
        <taxon>Hyphomicrobiales</taxon>
        <taxon>Phyllobacteriaceae</taxon>
        <taxon>Neoaquamicrobium</taxon>
    </lineage>
</organism>
<accession>A0ABV3WUD7</accession>
<dbReference type="Proteomes" id="UP001559025">
    <property type="component" value="Unassembled WGS sequence"/>
</dbReference>
<reference evidence="1 2" key="1">
    <citation type="submission" date="2024-01" db="EMBL/GenBank/DDBJ databases">
        <title>New evidence supports the origin of RcGTA from prophage.</title>
        <authorList>
            <person name="Xu Y."/>
            <person name="Liu B."/>
            <person name="Chen F."/>
        </authorList>
    </citation>
    <scope>NUCLEOTIDE SEQUENCE [LARGE SCALE GENOMIC DNA]</scope>
    <source>
        <strain evidence="1 2">CBW1107-2</strain>
    </source>
</reference>